<dbReference type="EC" id="2.1.1.37" evidence="7"/>
<dbReference type="InterPro" id="IPR001525">
    <property type="entry name" value="C5_MeTfrase"/>
</dbReference>
<dbReference type="GO" id="GO:0044027">
    <property type="term" value="P:negative regulation of gene expression via chromosomal CpG island methylation"/>
    <property type="evidence" value="ECO:0007669"/>
    <property type="project" value="TreeGrafter"/>
</dbReference>
<dbReference type="GO" id="GO:0032259">
    <property type="term" value="P:methylation"/>
    <property type="evidence" value="ECO:0007669"/>
    <property type="project" value="UniProtKB-KW"/>
</dbReference>
<reference evidence="8 9" key="1">
    <citation type="submission" date="2018-05" db="EMBL/GenBank/DDBJ databases">
        <title>Streptococcus from otitis media.</title>
        <authorList>
            <person name="Wayes A.M."/>
            <person name="Jakubovics N.S."/>
        </authorList>
    </citation>
    <scope>NUCLEOTIDE SEQUENCE [LARGE SCALE GENOMIC DNA]</scope>
    <source>
        <strain evidence="8 9">NU43</strain>
    </source>
</reference>
<feature type="active site" evidence="5">
    <location>
        <position position="90"/>
    </location>
</feature>
<comment type="catalytic activity">
    <reaction evidence="7">
        <text>a 2'-deoxycytidine in DNA + S-adenosyl-L-methionine = a 5-methyl-2'-deoxycytidine in DNA + S-adenosyl-L-homocysteine + H(+)</text>
        <dbReference type="Rhea" id="RHEA:13681"/>
        <dbReference type="Rhea" id="RHEA-COMP:11369"/>
        <dbReference type="Rhea" id="RHEA-COMP:11370"/>
        <dbReference type="ChEBI" id="CHEBI:15378"/>
        <dbReference type="ChEBI" id="CHEBI:57856"/>
        <dbReference type="ChEBI" id="CHEBI:59789"/>
        <dbReference type="ChEBI" id="CHEBI:85452"/>
        <dbReference type="ChEBI" id="CHEBI:85454"/>
        <dbReference type="EC" id="2.1.1.37"/>
    </reaction>
</comment>
<dbReference type="PANTHER" id="PTHR10629">
    <property type="entry name" value="CYTOSINE-SPECIFIC METHYLTRANSFERASE"/>
    <property type="match status" value="1"/>
</dbReference>
<dbReference type="GO" id="GO:0003886">
    <property type="term" value="F:DNA (cytosine-5-)-methyltransferase activity"/>
    <property type="evidence" value="ECO:0007669"/>
    <property type="project" value="UniProtKB-EC"/>
</dbReference>
<dbReference type="PROSITE" id="PS51679">
    <property type="entry name" value="SAM_MT_C5"/>
    <property type="match status" value="1"/>
</dbReference>
<evidence type="ECO:0000256" key="2">
    <source>
        <dbReference type="ARBA" id="ARBA00022679"/>
    </source>
</evidence>
<evidence type="ECO:0000256" key="3">
    <source>
        <dbReference type="ARBA" id="ARBA00022691"/>
    </source>
</evidence>
<dbReference type="PRINTS" id="PR00105">
    <property type="entry name" value="C5METTRFRASE"/>
</dbReference>
<name>A0A4Q2FGC6_STROR</name>
<evidence type="ECO:0000256" key="6">
    <source>
        <dbReference type="RuleBase" id="RU000416"/>
    </source>
</evidence>
<proteinExistence type="inferred from homology"/>
<dbReference type="PROSITE" id="PS00095">
    <property type="entry name" value="C5_MTASE_2"/>
    <property type="match status" value="1"/>
</dbReference>
<evidence type="ECO:0000256" key="5">
    <source>
        <dbReference type="PROSITE-ProRule" id="PRU01016"/>
    </source>
</evidence>
<keyword evidence="1 5" id="KW-0489">Methyltransferase</keyword>
<dbReference type="GO" id="GO:0003677">
    <property type="term" value="F:DNA binding"/>
    <property type="evidence" value="ECO:0007669"/>
    <property type="project" value="TreeGrafter"/>
</dbReference>
<keyword evidence="2 5" id="KW-0808">Transferase</keyword>
<comment type="caution">
    <text evidence="8">The sequence shown here is derived from an EMBL/GenBank/DDBJ whole genome shotgun (WGS) entry which is preliminary data.</text>
</comment>
<dbReference type="InterPro" id="IPR018117">
    <property type="entry name" value="C5_DNA_meth_AS"/>
</dbReference>
<dbReference type="SUPFAM" id="SSF53335">
    <property type="entry name" value="S-adenosyl-L-methionine-dependent methyltransferases"/>
    <property type="match status" value="1"/>
</dbReference>
<accession>A0A4Q2FGC6</accession>
<dbReference type="NCBIfam" id="TIGR00675">
    <property type="entry name" value="dcm"/>
    <property type="match status" value="1"/>
</dbReference>
<dbReference type="Proteomes" id="UP000289485">
    <property type="component" value="Unassembled WGS sequence"/>
</dbReference>
<dbReference type="GO" id="GO:0009307">
    <property type="term" value="P:DNA restriction-modification system"/>
    <property type="evidence" value="ECO:0007669"/>
    <property type="project" value="UniProtKB-KW"/>
</dbReference>
<dbReference type="Gene3D" id="3.90.120.10">
    <property type="entry name" value="DNA Methylase, subunit A, domain 2"/>
    <property type="match status" value="1"/>
</dbReference>
<dbReference type="Gene3D" id="3.40.50.150">
    <property type="entry name" value="Vaccinia Virus protein VP39"/>
    <property type="match status" value="1"/>
</dbReference>
<evidence type="ECO:0000313" key="8">
    <source>
        <dbReference type="EMBL" id="RXX20098.1"/>
    </source>
</evidence>
<dbReference type="InterPro" id="IPR029063">
    <property type="entry name" value="SAM-dependent_MTases_sf"/>
</dbReference>
<dbReference type="Pfam" id="PF00145">
    <property type="entry name" value="DNA_methylase"/>
    <property type="match status" value="1"/>
</dbReference>
<evidence type="ECO:0000256" key="1">
    <source>
        <dbReference type="ARBA" id="ARBA00022603"/>
    </source>
</evidence>
<comment type="similarity">
    <text evidence="5 6">Belongs to the class I-like SAM-binding methyltransferase superfamily. C5-methyltransferase family.</text>
</comment>
<dbReference type="RefSeq" id="WP_129326626.1">
    <property type="nucleotide sequence ID" value="NZ_QEWJ01000012.1"/>
</dbReference>
<evidence type="ECO:0000313" key="9">
    <source>
        <dbReference type="Proteomes" id="UP000289485"/>
    </source>
</evidence>
<dbReference type="PANTHER" id="PTHR10629:SF52">
    <property type="entry name" value="DNA (CYTOSINE-5)-METHYLTRANSFERASE 1"/>
    <property type="match status" value="1"/>
</dbReference>
<organism evidence="8 9">
    <name type="scientific">Streptococcus oralis</name>
    <dbReference type="NCBI Taxonomy" id="1303"/>
    <lineage>
        <taxon>Bacteria</taxon>
        <taxon>Bacillati</taxon>
        <taxon>Bacillota</taxon>
        <taxon>Bacilli</taxon>
        <taxon>Lactobacillales</taxon>
        <taxon>Streptococcaceae</taxon>
        <taxon>Streptococcus</taxon>
    </lineage>
</organism>
<dbReference type="AlphaFoldDB" id="A0A4Q2FGC6"/>
<dbReference type="EMBL" id="QEWJ01000012">
    <property type="protein sequence ID" value="RXX20098.1"/>
    <property type="molecule type" value="Genomic_DNA"/>
</dbReference>
<sequence length="562" mass="64193">MITGKIVKSNKKIKRLTVIDFFCGAGGFSEGFRRAGYDVIMGIDVWQPAITTHNFNHGLNDKVKSVLDFEDIDEINKLPDSDIIIGSPPCQLFSLSNQGGNANKDFGIHMINTFFKVIAVKKFQKNSKLKAWLMENVPNSQNYVQEEYTFEELDLVDWAISQGLNPKSVAIKSKYNGGVLQADDYGTAQTRRRFVSGEITKTGEFPFPDRVLKKKVTLNKLFRNFPNPLNQAPVKFVTDPNYPNESVKFENFKDHFYDTGVYQVQWQKARDLKQRHPYMGKMSFPENMDKPSRTIMATQSASTREAILYKSDCNRKGDGEYRLPTIREAACIMGYPLDYQFFGDESTKWRQIGNAVCVQLSFALAVKILELINSPLLPAKIIDKDLSQFKYLDNKRIKDFNNPPTRSEKALFRQFPIKSGNMTVDLTNKVNGESGNWGVVAHAGTGKGFKSIIISRSNQMEAKKILRKLKPDLIEELKNNEILRKYSIKQLNLENKKYGFFSDDVSHPYYIINYIGKLIYNHIDNNDIDVDVSGTEFTRLKDKIPLSQLMSIYLVPIIIYGK</sequence>
<gene>
    <name evidence="8" type="ORF">DF216_08975</name>
</gene>
<dbReference type="InterPro" id="IPR050390">
    <property type="entry name" value="C5-Methyltransferase"/>
</dbReference>
<evidence type="ECO:0000256" key="7">
    <source>
        <dbReference type="RuleBase" id="RU000417"/>
    </source>
</evidence>
<dbReference type="PROSITE" id="PS00094">
    <property type="entry name" value="C5_MTASE_1"/>
    <property type="match status" value="1"/>
</dbReference>
<keyword evidence="4" id="KW-0680">Restriction system</keyword>
<evidence type="ECO:0000256" key="4">
    <source>
        <dbReference type="ARBA" id="ARBA00022747"/>
    </source>
</evidence>
<dbReference type="InterPro" id="IPR031303">
    <property type="entry name" value="C5_meth_CS"/>
</dbReference>
<keyword evidence="3 5" id="KW-0949">S-adenosyl-L-methionine</keyword>
<protein>
    <recommendedName>
        <fullName evidence="7">Cytosine-specific methyltransferase</fullName>
        <ecNumber evidence="7">2.1.1.37</ecNumber>
    </recommendedName>
</protein>